<evidence type="ECO:0008006" key="3">
    <source>
        <dbReference type="Google" id="ProtNLM"/>
    </source>
</evidence>
<evidence type="ECO:0000313" key="1">
    <source>
        <dbReference type="EMBL" id="EPS93165.1"/>
    </source>
</evidence>
<organism evidence="1 2">
    <name type="scientific">Fomitopsis schrenkii</name>
    <name type="common">Brown rot fungus</name>
    <dbReference type="NCBI Taxonomy" id="2126942"/>
    <lineage>
        <taxon>Eukaryota</taxon>
        <taxon>Fungi</taxon>
        <taxon>Dikarya</taxon>
        <taxon>Basidiomycota</taxon>
        <taxon>Agaricomycotina</taxon>
        <taxon>Agaricomycetes</taxon>
        <taxon>Polyporales</taxon>
        <taxon>Fomitopsis</taxon>
    </lineage>
</organism>
<dbReference type="AlphaFoldDB" id="S8ETV7"/>
<sequence length="129" mass="14753">MSEPKADSVSVLKKSSDYKVWSSQMLGYLTFIEADEALLAGDLKNTEYKKANTRAKGVLLMRTDNSFHHLLYEKVNGVEVMKSAKDMWALLKTHFGRPDTAFVWSQFSSLIKSREMDENKPMQDQISKI</sequence>
<proteinExistence type="predicted"/>
<dbReference type="Proteomes" id="UP000015241">
    <property type="component" value="Unassembled WGS sequence"/>
</dbReference>
<protein>
    <recommendedName>
        <fullName evidence="3">Retrotransposon Copia-like N-terminal domain-containing protein</fullName>
    </recommendedName>
</protein>
<keyword evidence="2" id="KW-1185">Reference proteome</keyword>
<gene>
    <name evidence="1" type="ORF">FOMPIDRAFT_1099058</name>
</gene>
<accession>S8ETV7</accession>
<dbReference type="EMBL" id="KE504294">
    <property type="protein sequence ID" value="EPS93165.1"/>
    <property type="molecule type" value="Genomic_DNA"/>
</dbReference>
<evidence type="ECO:0000313" key="2">
    <source>
        <dbReference type="Proteomes" id="UP000015241"/>
    </source>
</evidence>
<dbReference type="InParanoid" id="S8ETV7"/>
<reference evidence="1 2" key="1">
    <citation type="journal article" date="2012" name="Science">
        <title>The Paleozoic origin of enzymatic lignin decomposition reconstructed from 31 fungal genomes.</title>
        <authorList>
            <person name="Floudas D."/>
            <person name="Binder M."/>
            <person name="Riley R."/>
            <person name="Barry K."/>
            <person name="Blanchette R.A."/>
            <person name="Henrissat B."/>
            <person name="Martinez A.T."/>
            <person name="Otillar R."/>
            <person name="Spatafora J.W."/>
            <person name="Yadav J.S."/>
            <person name="Aerts A."/>
            <person name="Benoit I."/>
            <person name="Boyd A."/>
            <person name="Carlson A."/>
            <person name="Copeland A."/>
            <person name="Coutinho P.M."/>
            <person name="de Vries R.P."/>
            <person name="Ferreira P."/>
            <person name="Findley K."/>
            <person name="Foster B."/>
            <person name="Gaskell J."/>
            <person name="Glotzer D."/>
            <person name="Gorecki P."/>
            <person name="Heitman J."/>
            <person name="Hesse C."/>
            <person name="Hori C."/>
            <person name="Igarashi K."/>
            <person name="Jurgens J.A."/>
            <person name="Kallen N."/>
            <person name="Kersten P."/>
            <person name="Kohler A."/>
            <person name="Kuees U."/>
            <person name="Kumar T.K.A."/>
            <person name="Kuo A."/>
            <person name="LaButti K."/>
            <person name="Larrondo L.F."/>
            <person name="Lindquist E."/>
            <person name="Ling A."/>
            <person name="Lombard V."/>
            <person name="Lucas S."/>
            <person name="Lundell T."/>
            <person name="Martin R."/>
            <person name="McLaughlin D.J."/>
            <person name="Morgenstern I."/>
            <person name="Morin E."/>
            <person name="Murat C."/>
            <person name="Nagy L.G."/>
            <person name="Nolan M."/>
            <person name="Ohm R.A."/>
            <person name="Patyshakuliyeva A."/>
            <person name="Rokas A."/>
            <person name="Ruiz-Duenas F.J."/>
            <person name="Sabat G."/>
            <person name="Salamov A."/>
            <person name="Samejima M."/>
            <person name="Schmutz J."/>
            <person name="Slot J.C."/>
            <person name="St John F."/>
            <person name="Stenlid J."/>
            <person name="Sun H."/>
            <person name="Sun S."/>
            <person name="Syed K."/>
            <person name="Tsang A."/>
            <person name="Wiebenga A."/>
            <person name="Young D."/>
            <person name="Pisabarro A."/>
            <person name="Eastwood D.C."/>
            <person name="Martin F."/>
            <person name="Cullen D."/>
            <person name="Grigoriev I.V."/>
            <person name="Hibbett D.S."/>
        </authorList>
    </citation>
    <scope>NUCLEOTIDE SEQUENCE</scope>
    <source>
        <strain evidence="2">FP-58527</strain>
    </source>
</reference>
<feature type="non-terminal residue" evidence="1">
    <location>
        <position position="129"/>
    </location>
</feature>
<name>S8ETV7_FOMSC</name>
<dbReference type="HOGENOM" id="CLU_122668_0_0_1"/>